<reference evidence="1" key="1">
    <citation type="submission" date="2022-04" db="EMBL/GenBank/DDBJ databases">
        <title>Genome of the entomopathogenic fungus Entomophthora muscae.</title>
        <authorList>
            <person name="Elya C."/>
            <person name="Lovett B.R."/>
            <person name="Lee E."/>
            <person name="Macias A.M."/>
            <person name="Hajek A.E."/>
            <person name="De Bivort B.L."/>
            <person name="Kasson M.T."/>
            <person name="De Fine Licht H.H."/>
            <person name="Stajich J.E."/>
        </authorList>
    </citation>
    <scope>NUCLEOTIDE SEQUENCE</scope>
    <source>
        <strain evidence="1">Berkeley</strain>
    </source>
</reference>
<evidence type="ECO:0000313" key="2">
    <source>
        <dbReference type="Proteomes" id="UP001165960"/>
    </source>
</evidence>
<evidence type="ECO:0000313" key="1">
    <source>
        <dbReference type="EMBL" id="KAJ9071919.1"/>
    </source>
</evidence>
<comment type="caution">
    <text evidence="1">The sequence shown here is derived from an EMBL/GenBank/DDBJ whole genome shotgun (WGS) entry which is preliminary data.</text>
</comment>
<keyword evidence="2" id="KW-1185">Reference proteome</keyword>
<proteinExistence type="predicted"/>
<protein>
    <submittedName>
        <fullName evidence="1">Uncharacterized protein</fullName>
    </submittedName>
</protein>
<sequence length="289" mass="31998">MPQLSQRRHEAAGIEFGIQVMDKCQFWLLDSGKDVVFAVQLVHRQHCHYSTVLTHSRCDSHGAESAARGTTLSAVGNVSALTQYAISHRGSKLMPCTNTSCRFNPTATLNMTYASNAHCTTNACPTHHALLGKWTSNANALAADAIASPSVSRTDTRSIRCRLYHMPTKINKDNIPPTHATCPIQQHSDVLNCRRIKLLHNHPSNPSPHLSCPTTSCSTCPFPPNHNIHYPLHFHLHTSQFHLCSESAFKPRNSLSLISQPFKDPCILTAFENILLLLIAQSGYSMNHH</sequence>
<dbReference type="EMBL" id="QTSX02003085">
    <property type="protein sequence ID" value="KAJ9071919.1"/>
    <property type="molecule type" value="Genomic_DNA"/>
</dbReference>
<dbReference type="Proteomes" id="UP001165960">
    <property type="component" value="Unassembled WGS sequence"/>
</dbReference>
<organism evidence="1 2">
    <name type="scientific">Entomophthora muscae</name>
    <dbReference type="NCBI Taxonomy" id="34485"/>
    <lineage>
        <taxon>Eukaryota</taxon>
        <taxon>Fungi</taxon>
        <taxon>Fungi incertae sedis</taxon>
        <taxon>Zoopagomycota</taxon>
        <taxon>Entomophthoromycotina</taxon>
        <taxon>Entomophthoromycetes</taxon>
        <taxon>Entomophthorales</taxon>
        <taxon>Entomophthoraceae</taxon>
        <taxon>Entomophthora</taxon>
    </lineage>
</organism>
<gene>
    <name evidence="1" type="ORF">DSO57_1032534</name>
</gene>
<name>A0ACC2TB54_9FUNG</name>
<accession>A0ACC2TB54</accession>